<reference evidence="2 3" key="1">
    <citation type="submission" date="2020-08" db="EMBL/GenBank/DDBJ databases">
        <title>Stenotrophomonas sp. W1S232.</title>
        <authorList>
            <person name="Deng Y."/>
        </authorList>
    </citation>
    <scope>NUCLEOTIDE SEQUENCE [LARGE SCALE GENOMIC DNA]</scope>
    <source>
        <strain evidence="2 3">W1S232</strain>
    </source>
</reference>
<keyword evidence="1" id="KW-1133">Transmembrane helix</keyword>
<sequence>MTPSAQRQRGQSLVEVAIACLVVVPLLLLVPILGKYAYMRHTAAQMTRAAVWEASVADPGRVPDNNQVRQRLLGRFHAGPDAVVDSRIASSNGSDRLGDAMLNTYANRPLLSADRIVLHPYANAADSGFFGHMGSVLSAIPGEFPPNRNGLVTAHSQIRPDQLRYRNGNANRFLNPFDSMQVSIDTRSTLLVDAWNAAGPGNWNDRNPLRRSVVSQVRSLSPTAALAEYVPELDFVSQLPIFGVIGELDVGLVQPDVTPLDKLPRNAPAR</sequence>
<evidence type="ECO:0000313" key="2">
    <source>
        <dbReference type="EMBL" id="MBB1117363.1"/>
    </source>
</evidence>
<gene>
    <name evidence="2" type="ORF">H4O09_09920</name>
</gene>
<feature type="transmembrane region" description="Helical" evidence="1">
    <location>
        <begin position="16"/>
        <end position="38"/>
    </location>
</feature>
<dbReference type="EMBL" id="JACIUV010000004">
    <property type="protein sequence ID" value="MBB1117363.1"/>
    <property type="molecule type" value="Genomic_DNA"/>
</dbReference>
<keyword evidence="1" id="KW-0812">Transmembrane</keyword>
<dbReference type="Proteomes" id="UP000550609">
    <property type="component" value="Unassembled WGS sequence"/>
</dbReference>
<organism evidence="2 3">
    <name type="scientific">Stenotrophomonas koreensis</name>
    <dbReference type="NCBI Taxonomy" id="266128"/>
    <lineage>
        <taxon>Bacteria</taxon>
        <taxon>Pseudomonadati</taxon>
        <taxon>Pseudomonadota</taxon>
        <taxon>Gammaproteobacteria</taxon>
        <taxon>Lysobacterales</taxon>
        <taxon>Lysobacteraceae</taxon>
        <taxon>Stenotrophomonas</taxon>
    </lineage>
</organism>
<comment type="caution">
    <text evidence="2">The sequence shown here is derived from an EMBL/GenBank/DDBJ whole genome shotgun (WGS) entry which is preliminary data.</text>
</comment>
<dbReference type="RefSeq" id="WP_182622405.1">
    <property type="nucleotide sequence ID" value="NZ_JACIUV010000004.1"/>
</dbReference>
<evidence type="ECO:0000256" key="1">
    <source>
        <dbReference type="SAM" id="Phobius"/>
    </source>
</evidence>
<dbReference type="AlphaFoldDB" id="A0A7W3YVX5"/>
<keyword evidence="1" id="KW-0472">Membrane</keyword>
<protein>
    <submittedName>
        <fullName evidence="2">Uncharacterized protein</fullName>
    </submittedName>
</protein>
<name>A0A7W3YVX5_9GAMM</name>
<evidence type="ECO:0000313" key="3">
    <source>
        <dbReference type="Proteomes" id="UP000550609"/>
    </source>
</evidence>
<proteinExistence type="predicted"/>
<accession>A0A7W3YVX5</accession>